<dbReference type="Gene3D" id="3.30.420.10">
    <property type="entry name" value="Ribonuclease H-like superfamily/Ribonuclease H"/>
    <property type="match status" value="1"/>
</dbReference>
<protein>
    <recommendedName>
        <fullName evidence="3">RNase H type-1 domain-containing protein</fullName>
    </recommendedName>
</protein>
<reference evidence="1" key="1">
    <citation type="submission" date="2021-08" db="EMBL/GenBank/DDBJ databases">
        <title>WGS assembly of Ceratopteris richardii.</title>
        <authorList>
            <person name="Marchant D.B."/>
            <person name="Chen G."/>
            <person name="Jenkins J."/>
            <person name="Shu S."/>
            <person name="Leebens-Mack J."/>
            <person name="Grimwood J."/>
            <person name="Schmutz J."/>
            <person name="Soltis P."/>
            <person name="Soltis D."/>
            <person name="Chen Z.-H."/>
        </authorList>
    </citation>
    <scope>NUCLEOTIDE SEQUENCE</scope>
    <source>
        <strain evidence="1">Whitten #5841</strain>
        <tissue evidence="1">Leaf</tissue>
    </source>
</reference>
<dbReference type="AlphaFoldDB" id="A0A8T2VPA0"/>
<evidence type="ECO:0000313" key="1">
    <source>
        <dbReference type="EMBL" id="KAH7447964.1"/>
    </source>
</evidence>
<name>A0A8T2VPA0_CERRI</name>
<keyword evidence="2" id="KW-1185">Reference proteome</keyword>
<accession>A0A8T2VPA0</accession>
<dbReference type="Proteomes" id="UP000825935">
    <property type="component" value="Chromosome 1"/>
</dbReference>
<proteinExistence type="predicted"/>
<dbReference type="InterPro" id="IPR036397">
    <property type="entry name" value="RNaseH_sf"/>
</dbReference>
<dbReference type="EMBL" id="CM035406">
    <property type="protein sequence ID" value="KAH7447964.1"/>
    <property type="molecule type" value="Genomic_DNA"/>
</dbReference>
<gene>
    <name evidence="1" type="ORF">KP509_01G129700</name>
</gene>
<dbReference type="GO" id="GO:0003676">
    <property type="term" value="F:nucleic acid binding"/>
    <property type="evidence" value="ECO:0007669"/>
    <property type="project" value="InterPro"/>
</dbReference>
<evidence type="ECO:0008006" key="3">
    <source>
        <dbReference type="Google" id="ProtNLM"/>
    </source>
</evidence>
<organism evidence="1 2">
    <name type="scientific">Ceratopteris richardii</name>
    <name type="common">Triangle waterfern</name>
    <dbReference type="NCBI Taxonomy" id="49495"/>
    <lineage>
        <taxon>Eukaryota</taxon>
        <taxon>Viridiplantae</taxon>
        <taxon>Streptophyta</taxon>
        <taxon>Embryophyta</taxon>
        <taxon>Tracheophyta</taxon>
        <taxon>Polypodiopsida</taxon>
        <taxon>Polypodiidae</taxon>
        <taxon>Polypodiales</taxon>
        <taxon>Pteridineae</taxon>
        <taxon>Pteridaceae</taxon>
        <taxon>Parkerioideae</taxon>
        <taxon>Ceratopteris</taxon>
    </lineage>
</organism>
<evidence type="ECO:0000313" key="2">
    <source>
        <dbReference type="Proteomes" id="UP000825935"/>
    </source>
</evidence>
<comment type="caution">
    <text evidence="1">The sequence shown here is derived from an EMBL/GenBank/DDBJ whole genome shotgun (WGS) entry which is preliminary data.</text>
</comment>
<sequence length="120" mass="14072">MEWKNVGMAMNLNRWFDDDAESAHDCGRLSTKTELIAIYLALKHIANEQILNRYVGEADGTFRRLTIWTDSKYALQNLKWKSRNHDSHPTLEDSTTQRKKKMIDDRIMDAVQTIMQVRIC</sequence>